<keyword evidence="2" id="KW-1185">Reference proteome</keyword>
<dbReference type="InterPro" id="IPR015943">
    <property type="entry name" value="WD40/YVTN_repeat-like_dom_sf"/>
</dbReference>
<dbReference type="Proteomes" id="UP001610563">
    <property type="component" value="Unassembled WGS sequence"/>
</dbReference>
<dbReference type="EMBL" id="JBFTWV010000265">
    <property type="protein sequence ID" value="KAL2783136.1"/>
    <property type="molecule type" value="Genomic_DNA"/>
</dbReference>
<proteinExistence type="predicted"/>
<sequence length="127" mass="14898">MRLETFCVETGKVQRDFKYFPMLIFDMAFSPNGQYLACAAAPDRIDIFNIDTTARQQTLKVRDPRKLTFGENGSILVNNRGRITLDWSLPERSELHANWQGYCVDSNSKWVTWNGRRLLRQCWDHHT</sequence>
<protein>
    <submittedName>
        <fullName evidence="1">Uncharacterized protein</fullName>
    </submittedName>
</protein>
<organism evidence="1 2">
    <name type="scientific">Aspergillus keveii</name>
    <dbReference type="NCBI Taxonomy" id="714993"/>
    <lineage>
        <taxon>Eukaryota</taxon>
        <taxon>Fungi</taxon>
        <taxon>Dikarya</taxon>
        <taxon>Ascomycota</taxon>
        <taxon>Pezizomycotina</taxon>
        <taxon>Eurotiomycetes</taxon>
        <taxon>Eurotiomycetidae</taxon>
        <taxon>Eurotiales</taxon>
        <taxon>Aspergillaceae</taxon>
        <taxon>Aspergillus</taxon>
        <taxon>Aspergillus subgen. Nidulantes</taxon>
    </lineage>
</organism>
<reference evidence="1 2" key="1">
    <citation type="submission" date="2024-07" db="EMBL/GenBank/DDBJ databases">
        <title>Section-level genome sequencing and comparative genomics of Aspergillus sections Usti and Cavernicolus.</title>
        <authorList>
            <consortium name="Lawrence Berkeley National Laboratory"/>
            <person name="Nybo J.L."/>
            <person name="Vesth T.C."/>
            <person name="Theobald S."/>
            <person name="Frisvad J.C."/>
            <person name="Larsen T.O."/>
            <person name="Kjaerboelling I."/>
            <person name="Rothschild-Mancinelli K."/>
            <person name="Lyhne E.K."/>
            <person name="Kogle M.E."/>
            <person name="Barry K."/>
            <person name="Clum A."/>
            <person name="Na H."/>
            <person name="Ledsgaard L."/>
            <person name="Lin J."/>
            <person name="Lipzen A."/>
            <person name="Kuo A."/>
            <person name="Riley R."/>
            <person name="Mondo S."/>
            <person name="Labutti K."/>
            <person name="Haridas S."/>
            <person name="Pangalinan J."/>
            <person name="Salamov A.A."/>
            <person name="Simmons B.A."/>
            <person name="Magnuson J.K."/>
            <person name="Chen J."/>
            <person name="Drula E."/>
            <person name="Henrissat B."/>
            <person name="Wiebenga A."/>
            <person name="Lubbers R.J."/>
            <person name="Gomes A.C."/>
            <person name="Makela M.R."/>
            <person name="Stajich J."/>
            <person name="Grigoriev I.V."/>
            <person name="Mortensen U.H."/>
            <person name="De Vries R.P."/>
            <person name="Baker S.E."/>
            <person name="Andersen M.R."/>
        </authorList>
    </citation>
    <scope>NUCLEOTIDE SEQUENCE [LARGE SCALE GENOMIC DNA]</scope>
    <source>
        <strain evidence="1 2">CBS 209.92</strain>
    </source>
</reference>
<name>A0ABR4FIQ5_9EURO</name>
<dbReference type="SUPFAM" id="SSF63829">
    <property type="entry name" value="Calcium-dependent phosphotriesterase"/>
    <property type="match status" value="1"/>
</dbReference>
<gene>
    <name evidence="1" type="ORF">BJX66DRAFT_319085</name>
</gene>
<evidence type="ECO:0000313" key="2">
    <source>
        <dbReference type="Proteomes" id="UP001610563"/>
    </source>
</evidence>
<evidence type="ECO:0000313" key="1">
    <source>
        <dbReference type="EMBL" id="KAL2783136.1"/>
    </source>
</evidence>
<accession>A0ABR4FIQ5</accession>
<comment type="caution">
    <text evidence="1">The sequence shown here is derived from an EMBL/GenBank/DDBJ whole genome shotgun (WGS) entry which is preliminary data.</text>
</comment>
<dbReference type="Gene3D" id="2.130.10.10">
    <property type="entry name" value="YVTN repeat-like/Quinoprotein amine dehydrogenase"/>
    <property type="match status" value="1"/>
</dbReference>